<dbReference type="Gene3D" id="3.10.10.10">
    <property type="entry name" value="HIV Type 1 Reverse Transcriptase, subunit A, domain 1"/>
    <property type="match status" value="1"/>
</dbReference>
<keyword evidence="2" id="KW-1185">Reference proteome</keyword>
<reference evidence="1 2" key="1">
    <citation type="submission" date="2016-03" db="EMBL/GenBank/DDBJ databases">
        <title>Trachymyrmex septentrionalis WGS genome.</title>
        <authorList>
            <person name="Nygaard S."/>
            <person name="Hu H."/>
            <person name="Boomsma J."/>
            <person name="Zhang G."/>
        </authorList>
    </citation>
    <scope>NUCLEOTIDE SEQUENCE [LARGE SCALE GENOMIC DNA]</scope>
    <source>
        <strain evidence="1">Tsep2-gDNA-1</strain>
        <tissue evidence="1">Whole body</tissue>
    </source>
</reference>
<dbReference type="Proteomes" id="UP000078541">
    <property type="component" value="Unassembled WGS sequence"/>
</dbReference>
<protein>
    <submittedName>
        <fullName evidence="1">Uncharacterized protein</fullName>
    </submittedName>
</protein>
<dbReference type="PANTHER" id="PTHR24559">
    <property type="entry name" value="TRANSPOSON TY3-I GAG-POL POLYPROTEIN"/>
    <property type="match status" value="1"/>
</dbReference>
<name>A0A195FLW9_9HYME</name>
<evidence type="ECO:0000313" key="1">
    <source>
        <dbReference type="EMBL" id="KYN40984.1"/>
    </source>
</evidence>
<dbReference type="AlphaFoldDB" id="A0A195FLW9"/>
<dbReference type="SUPFAM" id="SSF56672">
    <property type="entry name" value="DNA/RNA polymerases"/>
    <property type="match status" value="1"/>
</dbReference>
<proteinExistence type="predicted"/>
<accession>A0A195FLW9</accession>
<dbReference type="EMBL" id="KQ981491">
    <property type="protein sequence ID" value="KYN40984.1"/>
    <property type="molecule type" value="Genomic_DNA"/>
</dbReference>
<evidence type="ECO:0000313" key="2">
    <source>
        <dbReference type="Proteomes" id="UP000078541"/>
    </source>
</evidence>
<dbReference type="PANTHER" id="PTHR24559:SF444">
    <property type="entry name" value="REVERSE TRANSCRIPTASE DOMAIN-CONTAINING PROTEIN"/>
    <property type="match status" value="1"/>
</dbReference>
<dbReference type="STRING" id="34720.A0A195FLW9"/>
<dbReference type="InterPro" id="IPR043502">
    <property type="entry name" value="DNA/RNA_pol_sf"/>
</dbReference>
<gene>
    <name evidence="1" type="ORF">ALC56_04577</name>
</gene>
<organism evidence="1 2">
    <name type="scientific">Trachymyrmex septentrionalis</name>
    <dbReference type="NCBI Taxonomy" id="34720"/>
    <lineage>
        <taxon>Eukaryota</taxon>
        <taxon>Metazoa</taxon>
        <taxon>Ecdysozoa</taxon>
        <taxon>Arthropoda</taxon>
        <taxon>Hexapoda</taxon>
        <taxon>Insecta</taxon>
        <taxon>Pterygota</taxon>
        <taxon>Neoptera</taxon>
        <taxon>Endopterygota</taxon>
        <taxon>Hymenoptera</taxon>
        <taxon>Apocrita</taxon>
        <taxon>Aculeata</taxon>
        <taxon>Formicoidea</taxon>
        <taxon>Formicidae</taxon>
        <taxon>Myrmicinae</taxon>
        <taxon>Trachymyrmex</taxon>
    </lineage>
</organism>
<dbReference type="InterPro" id="IPR053134">
    <property type="entry name" value="RNA-dir_DNA_polymerase"/>
</dbReference>
<dbReference type="GO" id="GO:0071897">
    <property type="term" value="P:DNA biosynthetic process"/>
    <property type="evidence" value="ECO:0007669"/>
    <property type="project" value="UniProtKB-ARBA"/>
</dbReference>
<sequence length="216" mass="24486">MFALLDRMEKLEARLSRGKSQASELSLQKLFKITIGEQVLLVSSTFWRVDIFIIGSDFLARFNLLPDIRHKCLIDGNIFFKVSAQLVNKASLRLTALADDCPYKEILSKRLCSEKLKAAKQEFEYMMQQGLCKPSKNPWASPLHLVQKKNSDWCLCGDYRKLNEVTSPDAKGMHVSGAENIVADVLSRVDTIVMPTSLDMQEIAEKLKPRMTNCNN</sequence>